<feature type="domain" description="N-acetyltransferase" evidence="1">
    <location>
        <begin position="83"/>
        <end position="231"/>
    </location>
</feature>
<organism evidence="2 3">
    <name type="scientific">Pleomassaria siparia CBS 279.74</name>
    <dbReference type="NCBI Taxonomy" id="1314801"/>
    <lineage>
        <taxon>Eukaryota</taxon>
        <taxon>Fungi</taxon>
        <taxon>Dikarya</taxon>
        <taxon>Ascomycota</taxon>
        <taxon>Pezizomycotina</taxon>
        <taxon>Dothideomycetes</taxon>
        <taxon>Pleosporomycetidae</taxon>
        <taxon>Pleosporales</taxon>
        <taxon>Pleomassariaceae</taxon>
        <taxon>Pleomassaria</taxon>
    </lineage>
</organism>
<dbReference type="InterPro" id="IPR016181">
    <property type="entry name" value="Acyl_CoA_acyltransferase"/>
</dbReference>
<evidence type="ECO:0000313" key="2">
    <source>
        <dbReference type="EMBL" id="KAF2704565.1"/>
    </source>
</evidence>
<accession>A0A6G1JWD4</accession>
<dbReference type="AlphaFoldDB" id="A0A6G1JWD4"/>
<dbReference type="InterPro" id="IPR000182">
    <property type="entry name" value="GNAT_dom"/>
</dbReference>
<dbReference type="Pfam" id="PF13508">
    <property type="entry name" value="Acetyltransf_7"/>
    <property type="match status" value="1"/>
</dbReference>
<protein>
    <recommendedName>
        <fullName evidence="1">N-acetyltransferase domain-containing protein</fullName>
    </recommendedName>
</protein>
<dbReference type="PANTHER" id="PTHR42791">
    <property type="entry name" value="GNAT FAMILY ACETYLTRANSFERASE"/>
    <property type="match status" value="1"/>
</dbReference>
<dbReference type="PANTHER" id="PTHR42791:SF14">
    <property type="entry name" value="N-ACETYLTRANSFERASE DOMAIN-CONTAINING PROTEIN"/>
    <property type="match status" value="1"/>
</dbReference>
<dbReference type="Gene3D" id="3.40.630.30">
    <property type="match status" value="1"/>
</dbReference>
<dbReference type="SUPFAM" id="SSF55729">
    <property type="entry name" value="Acyl-CoA N-acyltransferases (Nat)"/>
    <property type="match status" value="1"/>
</dbReference>
<name>A0A6G1JWD4_9PLEO</name>
<proteinExistence type="predicted"/>
<gene>
    <name evidence="2" type="ORF">K504DRAFT_461327</name>
</gene>
<evidence type="ECO:0000259" key="1">
    <source>
        <dbReference type="PROSITE" id="PS51186"/>
    </source>
</evidence>
<reference evidence="2" key="1">
    <citation type="journal article" date="2020" name="Stud. Mycol.">
        <title>101 Dothideomycetes genomes: a test case for predicting lifestyles and emergence of pathogens.</title>
        <authorList>
            <person name="Haridas S."/>
            <person name="Albert R."/>
            <person name="Binder M."/>
            <person name="Bloem J."/>
            <person name="Labutti K."/>
            <person name="Salamov A."/>
            <person name="Andreopoulos B."/>
            <person name="Baker S."/>
            <person name="Barry K."/>
            <person name="Bills G."/>
            <person name="Bluhm B."/>
            <person name="Cannon C."/>
            <person name="Castanera R."/>
            <person name="Culley D."/>
            <person name="Daum C."/>
            <person name="Ezra D."/>
            <person name="Gonzalez J."/>
            <person name="Henrissat B."/>
            <person name="Kuo A."/>
            <person name="Liang C."/>
            <person name="Lipzen A."/>
            <person name="Lutzoni F."/>
            <person name="Magnuson J."/>
            <person name="Mondo S."/>
            <person name="Nolan M."/>
            <person name="Ohm R."/>
            <person name="Pangilinan J."/>
            <person name="Park H.-J."/>
            <person name="Ramirez L."/>
            <person name="Alfaro M."/>
            <person name="Sun H."/>
            <person name="Tritt A."/>
            <person name="Yoshinaga Y."/>
            <person name="Zwiers L.-H."/>
            <person name="Turgeon B."/>
            <person name="Goodwin S."/>
            <person name="Spatafora J."/>
            <person name="Crous P."/>
            <person name="Grigoriev I."/>
        </authorList>
    </citation>
    <scope>NUCLEOTIDE SEQUENCE</scope>
    <source>
        <strain evidence="2">CBS 279.74</strain>
    </source>
</reference>
<dbReference type="CDD" id="cd04301">
    <property type="entry name" value="NAT_SF"/>
    <property type="match status" value="1"/>
</dbReference>
<dbReference type="GO" id="GO:0016747">
    <property type="term" value="F:acyltransferase activity, transferring groups other than amino-acyl groups"/>
    <property type="evidence" value="ECO:0007669"/>
    <property type="project" value="InterPro"/>
</dbReference>
<sequence length="238" mass="26952">MPLVLRPITAEDTLSWTRIRSKAYLGPTHELVHSGPISEFSILKVAEGFKREVGKANRWQWKIVDTDLEPSPDDPSDNGGRTIAIAIWSRHNADATRHNNPDEPTCLPTAKLEKTEEDVKPFVPPEVRVEVLNALFTPLRKAQSDIMGDKPYFMLNSFATHPDHHRKGAGTMLLKWGLNKADEEGLVTYLDTTTLARPIYEKHGFTVVTAFEFDRRPWGGEGMDWHGCMIRQPRALNE</sequence>
<evidence type="ECO:0000313" key="3">
    <source>
        <dbReference type="Proteomes" id="UP000799428"/>
    </source>
</evidence>
<dbReference type="PROSITE" id="PS51186">
    <property type="entry name" value="GNAT"/>
    <property type="match status" value="1"/>
</dbReference>
<dbReference type="InterPro" id="IPR052523">
    <property type="entry name" value="Trichothecene_AcTrans"/>
</dbReference>
<keyword evidence="3" id="KW-1185">Reference proteome</keyword>
<dbReference type="Proteomes" id="UP000799428">
    <property type="component" value="Unassembled WGS sequence"/>
</dbReference>
<dbReference type="EMBL" id="MU005782">
    <property type="protein sequence ID" value="KAF2704565.1"/>
    <property type="molecule type" value="Genomic_DNA"/>
</dbReference>
<dbReference type="OrthoDB" id="410198at2759"/>